<keyword evidence="2" id="KW-1185">Reference proteome</keyword>
<reference evidence="1" key="1">
    <citation type="submission" date="2019-10" db="EMBL/GenBank/DDBJ databases">
        <title>Draft genome sequece of Microseira wollei NIES-4236.</title>
        <authorList>
            <person name="Yamaguchi H."/>
            <person name="Suzuki S."/>
            <person name="Kawachi M."/>
        </authorList>
    </citation>
    <scope>NUCLEOTIDE SEQUENCE</scope>
    <source>
        <strain evidence="1">NIES-4236</strain>
    </source>
</reference>
<dbReference type="Gene3D" id="3.10.450.530">
    <property type="entry name" value="Ribonuclease toxin, BrnT, of type II toxin-antitoxin system"/>
    <property type="match status" value="1"/>
</dbReference>
<accession>A0AAV3XKK0</accession>
<sequence length="103" mass="12091">MTFNHISVYTEIMHFEWDANKEKSNQQKHRVSFEEAATVWTDPLALIAPDPEHSIEEEREWIIGESYAGRLLVVVYTQRGETIRIISARPATKRERQQYAEES</sequence>
<name>A0AAV3XKK0_9CYAN</name>
<evidence type="ECO:0000313" key="2">
    <source>
        <dbReference type="Proteomes" id="UP001050975"/>
    </source>
</evidence>
<evidence type="ECO:0000313" key="1">
    <source>
        <dbReference type="EMBL" id="GET41306.1"/>
    </source>
</evidence>
<comment type="caution">
    <text evidence="1">The sequence shown here is derived from an EMBL/GenBank/DDBJ whole genome shotgun (WGS) entry which is preliminary data.</text>
</comment>
<evidence type="ECO:0008006" key="3">
    <source>
        <dbReference type="Google" id="ProtNLM"/>
    </source>
</evidence>
<protein>
    <recommendedName>
        <fullName evidence="3">BrnT family toxin</fullName>
    </recommendedName>
</protein>
<dbReference type="AlphaFoldDB" id="A0AAV3XKK0"/>
<dbReference type="Pfam" id="PF04365">
    <property type="entry name" value="BrnT_toxin"/>
    <property type="match status" value="1"/>
</dbReference>
<dbReference type="RefSeq" id="WP_307731572.1">
    <property type="nucleotide sequence ID" value="NZ_BLAY01000117.1"/>
</dbReference>
<gene>
    <name evidence="1" type="ORF">MiSe_61180</name>
</gene>
<dbReference type="EMBL" id="BLAY01000117">
    <property type="protein sequence ID" value="GET41306.1"/>
    <property type="molecule type" value="Genomic_DNA"/>
</dbReference>
<proteinExistence type="predicted"/>
<dbReference type="InterPro" id="IPR038573">
    <property type="entry name" value="BrnT_sf"/>
</dbReference>
<organism evidence="1 2">
    <name type="scientific">Microseira wollei NIES-4236</name>
    <dbReference type="NCBI Taxonomy" id="2530354"/>
    <lineage>
        <taxon>Bacteria</taxon>
        <taxon>Bacillati</taxon>
        <taxon>Cyanobacteriota</taxon>
        <taxon>Cyanophyceae</taxon>
        <taxon>Oscillatoriophycideae</taxon>
        <taxon>Aerosakkonematales</taxon>
        <taxon>Aerosakkonemataceae</taxon>
        <taxon>Microseira</taxon>
    </lineage>
</organism>
<dbReference type="Proteomes" id="UP001050975">
    <property type="component" value="Unassembled WGS sequence"/>
</dbReference>
<dbReference type="InterPro" id="IPR007460">
    <property type="entry name" value="BrnT_toxin"/>
</dbReference>